<dbReference type="PROSITE" id="PS50878">
    <property type="entry name" value="RT_POL"/>
    <property type="match status" value="1"/>
</dbReference>
<feature type="domain" description="Reverse transcriptase" evidence="2">
    <location>
        <begin position="1"/>
        <end position="248"/>
    </location>
</feature>
<keyword evidence="4" id="KW-1185">Reference proteome</keyword>
<comment type="caution">
    <text evidence="3">The sequence shown here is derived from an EMBL/GenBank/DDBJ whole genome shotgun (WGS) entry which is preliminary data.</text>
</comment>
<dbReference type="AlphaFoldDB" id="A0A7V8NW86"/>
<dbReference type="EMBL" id="JACDQQ010002475">
    <property type="protein sequence ID" value="MBA0088390.1"/>
    <property type="molecule type" value="Genomic_DNA"/>
</dbReference>
<evidence type="ECO:0000313" key="3">
    <source>
        <dbReference type="EMBL" id="MBA0088390.1"/>
    </source>
</evidence>
<evidence type="ECO:0000313" key="4">
    <source>
        <dbReference type="Proteomes" id="UP000567293"/>
    </source>
</evidence>
<dbReference type="PANTHER" id="PTHR34047">
    <property type="entry name" value="NUCLEAR INTRON MATURASE 1, MITOCHONDRIAL-RELATED"/>
    <property type="match status" value="1"/>
</dbReference>
<dbReference type="GO" id="GO:0003964">
    <property type="term" value="F:RNA-directed DNA polymerase activity"/>
    <property type="evidence" value="ECO:0007669"/>
    <property type="project" value="UniProtKB-KW"/>
</dbReference>
<dbReference type="CDD" id="cd01651">
    <property type="entry name" value="RT_G2_intron"/>
    <property type="match status" value="1"/>
</dbReference>
<gene>
    <name evidence="3" type="ORF">HRJ53_25675</name>
</gene>
<dbReference type="InterPro" id="IPR043502">
    <property type="entry name" value="DNA/RNA_pol_sf"/>
</dbReference>
<protein>
    <submittedName>
        <fullName evidence="3">Group II intron reverse transcriptase/maturase</fullName>
    </submittedName>
</protein>
<dbReference type="Pfam" id="PF00078">
    <property type="entry name" value="RVT_1"/>
    <property type="match status" value="1"/>
</dbReference>
<feature type="non-terminal residue" evidence="3">
    <location>
        <position position="370"/>
    </location>
</feature>
<dbReference type="Proteomes" id="UP000567293">
    <property type="component" value="Unassembled WGS sequence"/>
</dbReference>
<evidence type="ECO:0000259" key="2">
    <source>
        <dbReference type="PROSITE" id="PS50878"/>
    </source>
</evidence>
<sequence>IHRQGYRAPDIRRVYIPKPGKTEKRPLGVPTVADRALQRTTAEVLSAIYEQDFLPCSFGGRPQLSAHHALATLNEVISGGMSGWVLEADLKNFFGSLSHDWVLRFVEHRVGDPRLISLIRRWLKAGVLEDGAVHPSEQGTPQGGSISVLLSNLYLHYVLDLWFERVVKARLRGEARLVRYIDDFVICFQYRSDAIRLQDALRLRLGKFGLTLEPTKTKLVEFGRFAQKHAGKRGRNRPETIYFLGLTLYCTRNQKGNFKVGMRTEKSRLRRSLTSLQELMQRVRHHTISEQVGEINAALRGHYAYYGVAGNLRSLVKVYRVVERYWRRMLCSRSWAGRRLTWDAFNQIKERTPLLPPKLRLPYSELQALA</sequence>
<dbReference type="SUPFAM" id="SSF56672">
    <property type="entry name" value="DNA/RNA polymerases"/>
    <property type="match status" value="1"/>
</dbReference>
<keyword evidence="3" id="KW-0548">Nucleotidyltransferase</keyword>
<dbReference type="InterPro" id="IPR051083">
    <property type="entry name" value="GrpII_Intron_Splice-Mob/Def"/>
</dbReference>
<keyword evidence="3" id="KW-0695">RNA-directed DNA polymerase</keyword>
<dbReference type="PANTHER" id="PTHR34047:SF8">
    <property type="entry name" value="PROTEIN YKFC"/>
    <property type="match status" value="1"/>
</dbReference>
<organism evidence="3 4">
    <name type="scientific">Candidatus Acidiferrum panamense</name>
    <dbReference type="NCBI Taxonomy" id="2741543"/>
    <lineage>
        <taxon>Bacteria</taxon>
        <taxon>Pseudomonadati</taxon>
        <taxon>Acidobacteriota</taxon>
        <taxon>Terriglobia</taxon>
        <taxon>Candidatus Acidiferrales</taxon>
        <taxon>Candidatus Acidiferrum</taxon>
    </lineage>
</organism>
<feature type="non-terminal residue" evidence="3">
    <location>
        <position position="1"/>
    </location>
</feature>
<name>A0A7V8NW86_9BACT</name>
<proteinExistence type="inferred from homology"/>
<comment type="similarity">
    <text evidence="1">Belongs to the bacterial reverse transcriptase family.</text>
</comment>
<evidence type="ECO:0000256" key="1">
    <source>
        <dbReference type="ARBA" id="ARBA00034120"/>
    </source>
</evidence>
<dbReference type="InterPro" id="IPR000477">
    <property type="entry name" value="RT_dom"/>
</dbReference>
<accession>A0A7V8NW86</accession>
<keyword evidence="3" id="KW-0808">Transferase</keyword>
<reference evidence="3" key="1">
    <citation type="submission" date="2020-06" db="EMBL/GenBank/DDBJ databases">
        <title>Legume-microbial interactions unlock mineral nutrients during tropical forest succession.</title>
        <authorList>
            <person name="Epihov D.Z."/>
        </authorList>
    </citation>
    <scope>NUCLEOTIDE SEQUENCE [LARGE SCALE GENOMIC DNA]</scope>
    <source>
        <strain evidence="3">Pan2503</strain>
    </source>
</reference>